<name>A0ABN9PFN4_9DINO</name>
<dbReference type="EMBL" id="CAUYUJ010000153">
    <property type="protein sequence ID" value="CAK0788996.1"/>
    <property type="molecule type" value="Genomic_DNA"/>
</dbReference>
<feature type="non-terminal residue" evidence="1">
    <location>
        <position position="1"/>
    </location>
</feature>
<protein>
    <submittedName>
        <fullName evidence="1">Uncharacterized protein</fullName>
    </submittedName>
</protein>
<dbReference type="Proteomes" id="UP001189429">
    <property type="component" value="Unassembled WGS sequence"/>
</dbReference>
<evidence type="ECO:0000313" key="2">
    <source>
        <dbReference type="Proteomes" id="UP001189429"/>
    </source>
</evidence>
<evidence type="ECO:0000313" key="1">
    <source>
        <dbReference type="EMBL" id="CAK0788996.1"/>
    </source>
</evidence>
<organism evidence="1 2">
    <name type="scientific">Prorocentrum cordatum</name>
    <dbReference type="NCBI Taxonomy" id="2364126"/>
    <lineage>
        <taxon>Eukaryota</taxon>
        <taxon>Sar</taxon>
        <taxon>Alveolata</taxon>
        <taxon>Dinophyceae</taxon>
        <taxon>Prorocentrales</taxon>
        <taxon>Prorocentraceae</taxon>
        <taxon>Prorocentrum</taxon>
    </lineage>
</organism>
<accession>A0ABN9PFN4</accession>
<comment type="caution">
    <text evidence="1">The sequence shown here is derived from an EMBL/GenBank/DDBJ whole genome shotgun (WGS) entry which is preliminary data.</text>
</comment>
<keyword evidence="2" id="KW-1185">Reference proteome</keyword>
<proteinExistence type="predicted"/>
<sequence length="250" mass="26155">SANSLIKIQGNRAPSISLELLSSRVQLKSQLPPALASAVAGIVGGTELENELERIIEADRVASGENDASAAEAAVLAAAAKTADSAGGYAMSSDADLKADFAPSLTPAEVDDELMLNSIIGNCAVGAGESGAVAGGGLEELVDSPYAKWREHYESSVAAVVYARDDQLAILGEGRHMSLVVKADGIEPVSVDWTSVDTMRGRVVEQDLHRRPKYHHGKEESFDDAHIILRSVGIRLAKVAGPGPTKIMTS</sequence>
<reference evidence="1" key="1">
    <citation type="submission" date="2023-10" db="EMBL/GenBank/DDBJ databases">
        <authorList>
            <person name="Chen Y."/>
            <person name="Shah S."/>
            <person name="Dougan E. K."/>
            <person name="Thang M."/>
            <person name="Chan C."/>
        </authorList>
    </citation>
    <scope>NUCLEOTIDE SEQUENCE [LARGE SCALE GENOMIC DNA]</scope>
</reference>
<feature type="non-terminal residue" evidence="1">
    <location>
        <position position="250"/>
    </location>
</feature>
<gene>
    <name evidence="1" type="ORF">PCOR1329_LOCUS694</name>
</gene>